<feature type="region of interest" description="Disordered" evidence="1">
    <location>
        <begin position="34"/>
        <end position="76"/>
    </location>
</feature>
<evidence type="ECO:0000313" key="3">
    <source>
        <dbReference type="WBParaSite" id="jg20027"/>
    </source>
</evidence>
<proteinExistence type="predicted"/>
<organism evidence="2 3">
    <name type="scientific">Ditylenchus dipsaci</name>
    <dbReference type="NCBI Taxonomy" id="166011"/>
    <lineage>
        <taxon>Eukaryota</taxon>
        <taxon>Metazoa</taxon>
        <taxon>Ecdysozoa</taxon>
        <taxon>Nematoda</taxon>
        <taxon>Chromadorea</taxon>
        <taxon>Rhabditida</taxon>
        <taxon>Tylenchina</taxon>
        <taxon>Tylenchomorpha</taxon>
        <taxon>Sphaerularioidea</taxon>
        <taxon>Anguinidae</taxon>
        <taxon>Anguininae</taxon>
        <taxon>Ditylenchus</taxon>
    </lineage>
</organism>
<evidence type="ECO:0000256" key="1">
    <source>
        <dbReference type="SAM" id="MobiDB-lite"/>
    </source>
</evidence>
<dbReference type="WBParaSite" id="jg20027">
    <property type="protein sequence ID" value="jg20027"/>
    <property type="gene ID" value="jg20027"/>
</dbReference>
<reference evidence="3" key="1">
    <citation type="submission" date="2022-11" db="UniProtKB">
        <authorList>
            <consortium name="WormBaseParasite"/>
        </authorList>
    </citation>
    <scope>IDENTIFICATION</scope>
</reference>
<protein>
    <submittedName>
        <fullName evidence="3">Uncharacterized protein</fullName>
    </submittedName>
</protein>
<feature type="compositionally biased region" description="Basic and acidic residues" evidence="1">
    <location>
        <begin position="64"/>
        <end position="76"/>
    </location>
</feature>
<keyword evidence="2" id="KW-1185">Reference proteome</keyword>
<dbReference type="AlphaFoldDB" id="A0A915DHV0"/>
<sequence>MAEVLEVVASEAVVKAMEVVLTGLAKRTNIQPTMHLMTPGRQGPTCGDQTTPSKLNRTGHTHTKNIEKSTRRLIDR</sequence>
<accession>A0A915DHV0</accession>
<dbReference type="Proteomes" id="UP000887574">
    <property type="component" value="Unplaced"/>
</dbReference>
<evidence type="ECO:0000313" key="2">
    <source>
        <dbReference type="Proteomes" id="UP000887574"/>
    </source>
</evidence>
<name>A0A915DHV0_9BILA</name>
<feature type="compositionally biased region" description="Polar residues" evidence="1">
    <location>
        <begin position="47"/>
        <end position="56"/>
    </location>
</feature>